<dbReference type="GO" id="GO:0003735">
    <property type="term" value="F:structural constituent of ribosome"/>
    <property type="evidence" value="ECO:0007669"/>
    <property type="project" value="TreeGrafter"/>
</dbReference>
<evidence type="ECO:0000256" key="3">
    <source>
        <dbReference type="ARBA" id="ARBA00022946"/>
    </source>
</evidence>
<reference evidence="9" key="1">
    <citation type="submission" date="2025-08" db="UniProtKB">
        <authorList>
            <consortium name="RefSeq"/>
        </authorList>
    </citation>
    <scope>IDENTIFICATION</scope>
    <source>
        <tissue evidence="9">Sperm</tissue>
    </source>
</reference>
<keyword evidence="4 9" id="KW-0689">Ribosomal protein</keyword>
<dbReference type="Pfam" id="PF10236">
    <property type="entry name" value="DAP3"/>
    <property type="match status" value="1"/>
</dbReference>
<dbReference type="RefSeq" id="XP_032831771.1">
    <property type="nucleotide sequence ID" value="XM_032975880.1"/>
</dbReference>
<dbReference type="GeneID" id="116954979"/>
<comment type="similarity">
    <text evidence="2">Belongs to the mitochondrion-specific ribosomal protein mS29 family.</text>
</comment>
<evidence type="ECO:0000313" key="9">
    <source>
        <dbReference type="RefSeq" id="XP_032831771.1"/>
    </source>
</evidence>
<sequence length="428" mass="48246">MQRVPTTAKMAAPRAYTATLSRLPAGMALFKSLHVRLRADQLSPLSRLLHAGARASCASAAPEAEFTAAVTAQEPRAIFRTAQADPALHSESHAGRFYTISPSDIATVFPHGLPRRFYQQMHTFNEASLMVRPPALELIALLKGSDLSLPVVRYVIYGKKGTGKSMTLCHAVHYCASQGWMVLHVPDAHQWLKDVRQLMPSAYRPGRVDTPMQAVSWLGHFRTTNERLLKQMTTRNSYTWSKRESTEQGKPLLEMIELGLLRPKVASDVVGALFKELKQQSATMAQPLLVAVDSVNALWGRTSLRNEDRSVVNVEDITLLRNLKKFVLNDWSNGAMVSTVTQTGSLYTNRLSYFPQELLGKDGFDLLDPFVPVQVNDYSELEFESCYQYYLERKWLQHEKSRTEEGRQELIFLSNKNPSLFERLSAFL</sequence>
<dbReference type="GO" id="GO:0006915">
    <property type="term" value="P:apoptotic process"/>
    <property type="evidence" value="ECO:0007669"/>
    <property type="project" value="InterPro"/>
</dbReference>
<dbReference type="PANTHER" id="PTHR12810:SF0">
    <property type="entry name" value="SMALL RIBOSOMAL SUBUNIT PROTEIN MS29"/>
    <property type="match status" value="1"/>
</dbReference>
<keyword evidence="5" id="KW-0496">Mitochondrion</keyword>
<evidence type="ECO:0000256" key="1">
    <source>
        <dbReference type="ARBA" id="ARBA00004173"/>
    </source>
</evidence>
<dbReference type="InterPro" id="IPR019368">
    <property type="entry name" value="Ribosomal_mS29"/>
</dbReference>
<gene>
    <name evidence="9" type="primary">DAP3</name>
</gene>
<protein>
    <recommendedName>
        <fullName evidence="7">Small ribosomal subunit protein mS29</fullName>
    </recommendedName>
</protein>
<evidence type="ECO:0000256" key="2">
    <source>
        <dbReference type="ARBA" id="ARBA00009863"/>
    </source>
</evidence>
<evidence type="ECO:0000256" key="7">
    <source>
        <dbReference type="ARBA" id="ARBA00035140"/>
    </source>
</evidence>
<keyword evidence="3" id="KW-0809">Transit peptide</keyword>
<dbReference type="KEGG" id="pmrn:116954979"/>
<comment type="subcellular location">
    <subcellularLocation>
        <location evidence="1">Mitochondrion</location>
    </subcellularLocation>
</comment>
<dbReference type="PANTHER" id="PTHR12810">
    <property type="entry name" value="MITOCHONDRIAL 28S RIBOSOMAL PROTEIN S29"/>
    <property type="match status" value="1"/>
</dbReference>
<evidence type="ECO:0000256" key="5">
    <source>
        <dbReference type="ARBA" id="ARBA00023128"/>
    </source>
</evidence>
<dbReference type="CTD" id="7818"/>
<keyword evidence="6" id="KW-0687">Ribonucleoprotein</keyword>
<evidence type="ECO:0000256" key="6">
    <source>
        <dbReference type="ARBA" id="ARBA00023274"/>
    </source>
</evidence>
<dbReference type="Proteomes" id="UP001318040">
    <property type="component" value="Chromosome 57"/>
</dbReference>
<name>A0AAJ7XES4_PETMA</name>
<dbReference type="PRINTS" id="PR01716">
    <property type="entry name" value="DEATHASSOCP3"/>
</dbReference>
<organism evidence="8 9">
    <name type="scientific">Petromyzon marinus</name>
    <name type="common">Sea lamprey</name>
    <dbReference type="NCBI Taxonomy" id="7757"/>
    <lineage>
        <taxon>Eukaryota</taxon>
        <taxon>Metazoa</taxon>
        <taxon>Chordata</taxon>
        <taxon>Craniata</taxon>
        <taxon>Vertebrata</taxon>
        <taxon>Cyclostomata</taxon>
        <taxon>Hyperoartia</taxon>
        <taxon>Petromyzontiformes</taxon>
        <taxon>Petromyzontidae</taxon>
        <taxon>Petromyzon</taxon>
    </lineage>
</organism>
<dbReference type="AlphaFoldDB" id="A0AAJ7XES4"/>
<dbReference type="GO" id="GO:0005763">
    <property type="term" value="C:mitochondrial small ribosomal subunit"/>
    <property type="evidence" value="ECO:0007669"/>
    <property type="project" value="TreeGrafter"/>
</dbReference>
<dbReference type="InterPro" id="IPR008092">
    <property type="entry name" value="Ribosomal_mS29_met"/>
</dbReference>
<evidence type="ECO:0000256" key="4">
    <source>
        <dbReference type="ARBA" id="ARBA00022980"/>
    </source>
</evidence>
<accession>A0AAJ7XES4</accession>
<proteinExistence type="inferred from homology"/>
<keyword evidence="8" id="KW-1185">Reference proteome</keyword>
<evidence type="ECO:0000313" key="8">
    <source>
        <dbReference type="Proteomes" id="UP001318040"/>
    </source>
</evidence>